<accession>A0A917B0G9</accession>
<dbReference type="RefSeq" id="WP_188376534.1">
    <property type="nucleotide sequence ID" value="NZ_BMEL01000001.1"/>
</dbReference>
<protein>
    <recommendedName>
        <fullName evidence="3">N-acetylglutamate synthase</fullName>
    </recommendedName>
</protein>
<organism evidence="1 2">
    <name type="scientific">Halobacillus andaensis</name>
    <dbReference type="NCBI Taxonomy" id="1176239"/>
    <lineage>
        <taxon>Bacteria</taxon>
        <taxon>Bacillati</taxon>
        <taxon>Bacillota</taxon>
        <taxon>Bacilli</taxon>
        <taxon>Bacillales</taxon>
        <taxon>Bacillaceae</taxon>
        <taxon>Halobacillus</taxon>
    </lineage>
</organism>
<dbReference type="Pfam" id="PF26421">
    <property type="entry name" value="Avidin_like"/>
    <property type="match status" value="1"/>
</dbReference>
<sequence length="113" mass="13137">MINYHNRMFMSIENSASGEVSSRTYFHYYQEDNILYADYGGGDIVKGKLIGIVHPDDSLEFRYNHVNTNHEIRGGQCTSIPTVLEDGRIELHERWQWLDQEQTTGQSIIQEVK</sequence>
<evidence type="ECO:0008006" key="3">
    <source>
        <dbReference type="Google" id="ProtNLM"/>
    </source>
</evidence>
<gene>
    <name evidence="1" type="ORF">GCM10010954_12020</name>
</gene>
<dbReference type="AlphaFoldDB" id="A0A917B0G9"/>
<proteinExistence type="predicted"/>
<dbReference type="EMBL" id="BMEL01000001">
    <property type="protein sequence ID" value="GGF15043.1"/>
    <property type="molecule type" value="Genomic_DNA"/>
</dbReference>
<dbReference type="InterPro" id="IPR058595">
    <property type="entry name" value="Avidin-like"/>
</dbReference>
<keyword evidence="2" id="KW-1185">Reference proteome</keyword>
<evidence type="ECO:0000313" key="1">
    <source>
        <dbReference type="EMBL" id="GGF15043.1"/>
    </source>
</evidence>
<name>A0A917B0G9_HALAA</name>
<comment type="caution">
    <text evidence="1">The sequence shown here is derived from an EMBL/GenBank/DDBJ whole genome shotgun (WGS) entry which is preliminary data.</text>
</comment>
<dbReference type="Proteomes" id="UP000660110">
    <property type="component" value="Unassembled WGS sequence"/>
</dbReference>
<evidence type="ECO:0000313" key="2">
    <source>
        <dbReference type="Proteomes" id="UP000660110"/>
    </source>
</evidence>
<reference evidence="1" key="2">
    <citation type="submission" date="2020-09" db="EMBL/GenBank/DDBJ databases">
        <authorList>
            <person name="Sun Q."/>
            <person name="Zhou Y."/>
        </authorList>
    </citation>
    <scope>NUCLEOTIDE SEQUENCE</scope>
    <source>
        <strain evidence="1">CGMCC 1.12153</strain>
    </source>
</reference>
<reference evidence="1" key="1">
    <citation type="journal article" date="2014" name="Int. J. Syst. Evol. Microbiol.">
        <title>Complete genome sequence of Corynebacterium casei LMG S-19264T (=DSM 44701T), isolated from a smear-ripened cheese.</title>
        <authorList>
            <consortium name="US DOE Joint Genome Institute (JGI-PGF)"/>
            <person name="Walter F."/>
            <person name="Albersmeier A."/>
            <person name="Kalinowski J."/>
            <person name="Ruckert C."/>
        </authorList>
    </citation>
    <scope>NUCLEOTIDE SEQUENCE</scope>
    <source>
        <strain evidence="1">CGMCC 1.12153</strain>
    </source>
</reference>